<dbReference type="Pfam" id="PF04266">
    <property type="entry name" value="ASCH"/>
    <property type="match status" value="1"/>
</dbReference>
<dbReference type="SMART" id="SM01022">
    <property type="entry name" value="ASCH"/>
    <property type="match status" value="1"/>
</dbReference>
<dbReference type="Gene3D" id="2.30.130.30">
    <property type="entry name" value="Hypothetical protein"/>
    <property type="match status" value="1"/>
</dbReference>
<organism evidence="2 3">
    <name type="scientific">Methylobacterium brachiatum</name>
    <dbReference type="NCBI Taxonomy" id="269660"/>
    <lineage>
        <taxon>Bacteria</taxon>
        <taxon>Pseudomonadati</taxon>
        <taxon>Pseudomonadota</taxon>
        <taxon>Alphaproteobacteria</taxon>
        <taxon>Hyphomicrobiales</taxon>
        <taxon>Methylobacteriaceae</taxon>
        <taxon>Methylobacterium</taxon>
    </lineage>
</organism>
<dbReference type="InterPro" id="IPR015947">
    <property type="entry name" value="PUA-like_sf"/>
</dbReference>
<name>A0AAJ1WXN7_9HYPH</name>
<sequence length="258" mass="29063">MTKQADKVVKAVRVSGSDAGRIVGKSLRDLRERAGLTQIQMAYRLNVGQAAVSKIEHRGDVQISSLQKYVEALGAELRIDAAFPPSIETNSDQKKLGAGDDQLVLPIFRDERFDDLRDVVLSIKPQYTSKILEGEKTVELRRRFPATPKGTIAYIYCTSPVRAIIGRAEITEIIKLPVDEIWREYHASASINKSDFDSYFSGINEGFALKFANAEAFSRRLELPELRERFGFEPPQSFLYATPVLRKAIRDEYPNVSH</sequence>
<comment type="caution">
    <text evidence="2">The sequence shown here is derived from an EMBL/GenBank/DDBJ whole genome shotgun (WGS) entry which is preliminary data.</text>
</comment>
<dbReference type="Pfam" id="PF01381">
    <property type="entry name" value="HTH_3"/>
    <property type="match status" value="1"/>
</dbReference>
<dbReference type="InterPro" id="IPR007374">
    <property type="entry name" value="ASCH_domain"/>
</dbReference>
<dbReference type="InterPro" id="IPR001387">
    <property type="entry name" value="Cro/C1-type_HTH"/>
</dbReference>
<dbReference type="EMBL" id="JAUSWL010000018">
    <property type="protein sequence ID" value="MDQ0546794.1"/>
    <property type="molecule type" value="Genomic_DNA"/>
</dbReference>
<evidence type="ECO:0000259" key="1">
    <source>
        <dbReference type="PROSITE" id="PS50943"/>
    </source>
</evidence>
<dbReference type="AlphaFoldDB" id="A0AAJ1WXN7"/>
<dbReference type="PROSITE" id="PS50943">
    <property type="entry name" value="HTH_CROC1"/>
    <property type="match status" value="1"/>
</dbReference>
<dbReference type="RefSeq" id="WP_007564073.1">
    <property type="nucleotide sequence ID" value="NZ_JARVWR010000020.1"/>
</dbReference>
<dbReference type="CDD" id="cd00093">
    <property type="entry name" value="HTH_XRE"/>
    <property type="match status" value="1"/>
</dbReference>
<evidence type="ECO:0000313" key="3">
    <source>
        <dbReference type="Proteomes" id="UP001223420"/>
    </source>
</evidence>
<feature type="domain" description="HTH cro/C1-type" evidence="1">
    <location>
        <begin position="27"/>
        <end position="82"/>
    </location>
</feature>
<dbReference type="SMART" id="SM00530">
    <property type="entry name" value="HTH_XRE"/>
    <property type="match status" value="1"/>
</dbReference>
<dbReference type="GO" id="GO:0003677">
    <property type="term" value="F:DNA binding"/>
    <property type="evidence" value="ECO:0007669"/>
    <property type="project" value="InterPro"/>
</dbReference>
<dbReference type="SUPFAM" id="SSF88697">
    <property type="entry name" value="PUA domain-like"/>
    <property type="match status" value="1"/>
</dbReference>
<protein>
    <submittedName>
        <fullName evidence="2">Transcriptional regulator/DNA-binding XRE family transcriptional regulator</fullName>
    </submittedName>
</protein>
<dbReference type="Gene3D" id="1.10.260.40">
    <property type="entry name" value="lambda repressor-like DNA-binding domains"/>
    <property type="match status" value="1"/>
</dbReference>
<accession>A0AAJ1WXN7</accession>
<evidence type="ECO:0000313" key="2">
    <source>
        <dbReference type="EMBL" id="MDQ0546794.1"/>
    </source>
</evidence>
<dbReference type="SUPFAM" id="SSF47413">
    <property type="entry name" value="lambda repressor-like DNA-binding domains"/>
    <property type="match status" value="1"/>
</dbReference>
<gene>
    <name evidence="2" type="ORF">QO001_005746</name>
</gene>
<dbReference type="InterPro" id="IPR010982">
    <property type="entry name" value="Lambda_DNA-bd_dom_sf"/>
</dbReference>
<reference evidence="2" key="1">
    <citation type="submission" date="2023-07" db="EMBL/GenBank/DDBJ databases">
        <title>Genomic Encyclopedia of Type Strains, Phase IV (KMG-IV): sequencing the most valuable type-strain genomes for metagenomic binning, comparative biology and taxonomic classification.</title>
        <authorList>
            <person name="Goeker M."/>
        </authorList>
    </citation>
    <scope>NUCLEOTIDE SEQUENCE</scope>
    <source>
        <strain evidence="2">DSM 19569</strain>
    </source>
</reference>
<proteinExistence type="predicted"/>
<dbReference type="Proteomes" id="UP001223420">
    <property type="component" value="Unassembled WGS sequence"/>
</dbReference>